<evidence type="ECO:0000256" key="6">
    <source>
        <dbReference type="ARBA" id="ARBA00023134"/>
    </source>
</evidence>
<evidence type="ECO:0000313" key="14">
    <source>
        <dbReference type="Proteomes" id="UP000235589"/>
    </source>
</evidence>
<dbReference type="NCBIfam" id="NF000908">
    <property type="entry name" value="PRK00089.1"/>
    <property type="match status" value="1"/>
</dbReference>
<dbReference type="InterPro" id="IPR030388">
    <property type="entry name" value="G_ERA_dom"/>
</dbReference>
<dbReference type="InterPro" id="IPR006073">
    <property type="entry name" value="GTP-bd"/>
</dbReference>
<evidence type="ECO:0000256" key="8">
    <source>
        <dbReference type="HAMAP-Rule" id="MF_00367"/>
    </source>
</evidence>
<evidence type="ECO:0000259" key="12">
    <source>
        <dbReference type="PROSITE" id="PS51713"/>
    </source>
</evidence>
<dbReference type="HAMAP" id="MF_00367">
    <property type="entry name" value="GTPase_Era"/>
    <property type="match status" value="1"/>
</dbReference>
<comment type="subcellular location">
    <subcellularLocation>
        <location evidence="8">Cytoplasm</location>
    </subcellularLocation>
    <subcellularLocation>
        <location evidence="8">Cell membrane</location>
        <topology evidence="8">Peripheral membrane protein</topology>
    </subcellularLocation>
</comment>
<dbReference type="SUPFAM" id="SSF54814">
    <property type="entry name" value="Prokaryotic type KH domain (KH-domain type II)"/>
    <property type="match status" value="1"/>
</dbReference>
<dbReference type="PROSITE" id="PS50823">
    <property type="entry name" value="KH_TYPE_2"/>
    <property type="match status" value="1"/>
</dbReference>
<accession>A0A2K9P141</accession>
<dbReference type="AlphaFoldDB" id="A0A2K9P141"/>
<gene>
    <name evidence="8 13" type="primary">era</name>
    <name evidence="13" type="ORF">B9O19_00809</name>
</gene>
<keyword evidence="8" id="KW-0699">rRNA-binding</keyword>
<dbReference type="Pfam" id="PF07650">
    <property type="entry name" value="KH_2"/>
    <property type="match status" value="1"/>
</dbReference>
<keyword evidence="3 8" id="KW-0690">Ribosome biogenesis</keyword>
<keyword evidence="6 8" id="KW-0342">GTP-binding</keyword>
<feature type="region of interest" description="G4" evidence="9">
    <location>
        <begin position="121"/>
        <end position="124"/>
    </location>
</feature>
<sequence length="296" mass="33676">MKSGFVAITGRPNAGKSTLLNRIIGEKVAIVSKKPQTTRTKILGVHTEEDCQIVLIDTPGIHKPHNKLGQRMEKYIYSATQDIDVLVYVVDCNISDRELELEKESLDGLKKSNVPVVLAVNKIDSVQKLSLLPLMDKLKSIYNFDEIIPISAQKGENVDRLLKILEGYLSEGPKFFPDDIITDQPERQIVAEFIREKALRLLNKEVPHGIAVEIEKMSQRENGTYDIMAAIYCEKQSHKGIIIGKGGEKLKDIGRQSRQDIERFLGEKVYLELWVKVKENWRNLDNFITEMGFDKK</sequence>
<evidence type="ECO:0000256" key="3">
    <source>
        <dbReference type="ARBA" id="ARBA00022517"/>
    </source>
</evidence>
<evidence type="ECO:0000256" key="10">
    <source>
        <dbReference type="RuleBase" id="RU003761"/>
    </source>
</evidence>
<dbReference type="PANTHER" id="PTHR42698:SF1">
    <property type="entry name" value="GTPASE ERA, MITOCHONDRIAL"/>
    <property type="match status" value="1"/>
</dbReference>
<evidence type="ECO:0000256" key="1">
    <source>
        <dbReference type="ARBA" id="ARBA00007921"/>
    </source>
</evidence>
<keyword evidence="5 8" id="KW-0694">RNA-binding</keyword>
<dbReference type="CDD" id="cd22534">
    <property type="entry name" value="KH-II_Era"/>
    <property type="match status" value="1"/>
</dbReference>
<dbReference type="Proteomes" id="UP000235589">
    <property type="component" value="Chromosome"/>
</dbReference>
<feature type="region of interest" description="G3" evidence="9">
    <location>
        <begin position="57"/>
        <end position="60"/>
    </location>
</feature>
<dbReference type="GO" id="GO:0043024">
    <property type="term" value="F:ribosomal small subunit binding"/>
    <property type="evidence" value="ECO:0007669"/>
    <property type="project" value="TreeGrafter"/>
</dbReference>
<dbReference type="GO" id="GO:0005886">
    <property type="term" value="C:plasma membrane"/>
    <property type="evidence" value="ECO:0007669"/>
    <property type="project" value="UniProtKB-SubCell"/>
</dbReference>
<dbReference type="NCBIfam" id="TIGR00231">
    <property type="entry name" value="small_GTP"/>
    <property type="match status" value="1"/>
</dbReference>
<dbReference type="SUPFAM" id="SSF52540">
    <property type="entry name" value="P-loop containing nucleoside triphosphate hydrolases"/>
    <property type="match status" value="1"/>
</dbReference>
<evidence type="ECO:0000256" key="4">
    <source>
        <dbReference type="ARBA" id="ARBA00022741"/>
    </source>
</evidence>
<protein>
    <recommendedName>
        <fullName evidence="2 8">GTPase Era</fullName>
    </recommendedName>
</protein>
<proteinExistence type="inferred from homology"/>
<dbReference type="KEGG" id="mpec:B9O19_00809"/>
<reference evidence="13 14" key="1">
    <citation type="submission" date="2017-04" db="EMBL/GenBank/DDBJ databases">
        <title>Monoglobus pectinilyticus 14 draft genome.</title>
        <authorList>
            <person name="Kim C."/>
            <person name="Rosendale D.I."/>
            <person name="Kelly W.J."/>
            <person name="Tannock G.W."/>
            <person name="Patchett M.L."/>
            <person name="Jordens J.Z."/>
        </authorList>
    </citation>
    <scope>NUCLEOTIDE SEQUENCE [LARGE SCALE GENOMIC DNA]</scope>
    <source>
        <strain evidence="13 14">14</strain>
    </source>
</reference>
<dbReference type="GO" id="GO:0003924">
    <property type="term" value="F:GTPase activity"/>
    <property type="evidence" value="ECO:0007669"/>
    <property type="project" value="UniProtKB-UniRule"/>
</dbReference>
<dbReference type="PANTHER" id="PTHR42698">
    <property type="entry name" value="GTPASE ERA"/>
    <property type="match status" value="1"/>
</dbReference>
<dbReference type="InterPro" id="IPR005225">
    <property type="entry name" value="Small_GTP-bd"/>
</dbReference>
<dbReference type="InterPro" id="IPR027417">
    <property type="entry name" value="P-loop_NTPase"/>
</dbReference>
<keyword evidence="14" id="KW-1185">Reference proteome</keyword>
<dbReference type="GO" id="GO:0005525">
    <property type="term" value="F:GTP binding"/>
    <property type="evidence" value="ECO:0007669"/>
    <property type="project" value="UniProtKB-UniRule"/>
</dbReference>
<comment type="subunit">
    <text evidence="8">Monomer.</text>
</comment>
<evidence type="ECO:0000256" key="5">
    <source>
        <dbReference type="ARBA" id="ARBA00022884"/>
    </source>
</evidence>
<comment type="similarity">
    <text evidence="1 8 9 10">Belongs to the TRAFAC class TrmE-Era-EngA-EngB-Septin-like GTPase superfamily. Era GTPase family.</text>
</comment>
<feature type="region of interest" description="G5" evidence="9">
    <location>
        <begin position="150"/>
        <end position="152"/>
    </location>
</feature>
<name>A0A2K9P141_9FIRM</name>
<feature type="binding site" evidence="8">
    <location>
        <begin position="121"/>
        <end position="124"/>
    </location>
    <ligand>
        <name>GTP</name>
        <dbReference type="ChEBI" id="CHEBI:37565"/>
    </ligand>
</feature>
<evidence type="ECO:0000259" key="11">
    <source>
        <dbReference type="PROSITE" id="PS50823"/>
    </source>
</evidence>
<feature type="region of interest" description="G1" evidence="9">
    <location>
        <begin position="10"/>
        <end position="17"/>
    </location>
</feature>
<dbReference type="GO" id="GO:0070181">
    <property type="term" value="F:small ribosomal subunit rRNA binding"/>
    <property type="evidence" value="ECO:0007669"/>
    <property type="project" value="UniProtKB-UniRule"/>
</dbReference>
<dbReference type="EMBL" id="CP020991">
    <property type="protein sequence ID" value="AUO18986.1"/>
    <property type="molecule type" value="Genomic_DNA"/>
</dbReference>
<dbReference type="FunFam" id="3.40.50.300:FF:000094">
    <property type="entry name" value="GTPase Era"/>
    <property type="match status" value="1"/>
</dbReference>
<organism evidence="13 14">
    <name type="scientific">Monoglobus pectinilyticus</name>
    <dbReference type="NCBI Taxonomy" id="1981510"/>
    <lineage>
        <taxon>Bacteria</taxon>
        <taxon>Bacillati</taxon>
        <taxon>Bacillota</taxon>
        <taxon>Clostridia</taxon>
        <taxon>Monoglobales</taxon>
        <taxon>Monoglobaceae</taxon>
        <taxon>Monoglobus</taxon>
    </lineage>
</organism>
<dbReference type="FunFam" id="3.30.300.20:FF:000003">
    <property type="entry name" value="GTPase Era"/>
    <property type="match status" value="1"/>
</dbReference>
<dbReference type="InterPro" id="IPR009019">
    <property type="entry name" value="KH_sf_prok-type"/>
</dbReference>
<dbReference type="PRINTS" id="PR00326">
    <property type="entry name" value="GTP1OBG"/>
</dbReference>
<dbReference type="InterPro" id="IPR004044">
    <property type="entry name" value="KH_dom_type_2"/>
</dbReference>
<comment type="function">
    <text evidence="8">An essential GTPase that binds both GDP and GTP, with rapid nucleotide exchange. Plays a role in 16S rRNA processing and 30S ribosomal subunit biogenesis and possibly also in cell cycle regulation and energy metabolism.</text>
</comment>
<feature type="binding site" evidence="8">
    <location>
        <begin position="57"/>
        <end position="61"/>
    </location>
    <ligand>
        <name>GTP</name>
        <dbReference type="ChEBI" id="CHEBI:37565"/>
    </ligand>
</feature>
<feature type="domain" description="KH type-2" evidence="11">
    <location>
        <begin position="194"/>
        <end position="279"/>
    </location>
</feature>
<evidence type="ECO:0000256" key="7">
    <source>
        <dbReference type="ARBA" id="ARBA00023136"/>
    </source>
</evidence>
<dbReference type="Pfam" id="PF01926">
    <property type="entry name" value="MMR_HSR1"/>
    <property type="match status" value="1"/>
</dbReference>
<evidence type="ECO:0000256" key="2">
    <source>
        <dbReference type="ARBA" id="ARBA00020484"/>
    </source>
</evidence>
<feature type="binding site" evidence="8">
    <location>
        <begin position="10"/>
        <end position="17"/>
    </location>
    <ligand>
        <name>GTP</name>
        <dbReference type="ChEBI" id="CHEBI:37565"/>
    </ligand>
</feature>
<dbReference type="GO" id="GO:0005829">
    <property type="term" value="C:cytosol"/>
    <property type="evidence" value="ECO:0007669"/>
    <property type="project" value="TreeGrafter"/>
</dbReference>
<dbReference type="CDD" id="cd04163">
    <property type="entry name" value="Era"/>
    <property type="match status" value="1"/>
</dbReference>
<keyword evidence="8" id="KW-1003">Cell membrane</keyword>
<feature type="domain" description="Era-type G" evidence="12">
    <location>
        <begin position="2"/>
        <end position="171"/>
    </location>
</feature>
<dbReference type="NCBIfam" id="TIGR00436">
    <property type="entry name" value="era"/>
    <property type="match status" value="1"/>
</dbReference>
<dbReference type="InterPro" id="IPR015946">
    <property type="entry name" value="KH_dom-like_a/b"/>
</dbReference>
<dbReference type="Gene3D" id="3.30.300.20">
    <property type="match status" value="1"/>
</dbReference>
<keyword evidence="7 8" id="KW-0472">Membrane</keyword>
<dbReference type="Gene3D" id="3.40.50.300">
    <property type="entry name" value="P-loop containing nucleotide triphosphate hydrolases"/>
    <property type="match status" value="1"/>
</dbReference>
<evidence type="ECO:0000313" key="13">
    <source>
        <dbReference type="EMBL" id="AUO18986.1"/>
    </source>
</evidence>
<keyword evidence="8" id="KW-0963">Cytoplasm</keyword>
<dbReference type="GO" id="GO:0000028">
    <property type="term" value="P:ribosomal small subunit assembly"/>
    <property type="evidence" value="ECO:0007669"/>
    <property type="project" value="TreeGrafter"/>
</dbReference>
<dbReference type="PROSITE" id="PS51713">
    <property type="entry name" value="G_ERA"/>
    <property type="match status" value="1"/>
</dbReference>
<keyword evidence="4 8" id="KW-0547">Nucleotide-binding</keyword>
<feature type="region of interest" description="G2" evidence="9">
    <location>
        <begin position="36"/>
        <end position="40"/>
    </location>
</feature>
<dbReference type="InterPro" id="IPR005662">
    <property type="entry name" value="GTPase_Era-like"/>
</dbReference>
<evidence type="ECO:0000256" key="9">
    <source>
        <dbReference type="PROSITE-ProRule" id="PRU01050"/>
    </source>
</evidence>